<organism evidence="1 2">
    <name type="scientific">Lupinus albus</name>
    <name type="common">White lupine</name>
    <name type="synonym">Lupinus termis</name>
    <dbReference type="NCBI Taxonomy" id="3870"/>
    <lineage>
        <taxon>Eukaryota</taxon>
        <taxon>Viridiplantae</taxon>
        <taxon>Streptophyta</taxon>
        <taxon>Embryophyta</taxon>
        <taxon>Tracheophyta</taxon>
        <taxon>Spermatophyta</taxon>
        <taxon>Magnoliopsida</taxon>
        <taxon>eudicotyledons</taxon>
        <taxon>Gunneridae</taxon>
        <taxon>Pentapetalae</taxon>
        <taxon>rosids</taxon>
        <taxon>fabids</taxon>
        <taxon>Fabales</taxon>
        <taxon>Fabaceae</taxon>
        <taxon>Papilionoideae</taxon>
        <taxon>50 kb inversion clade</taxon>
        <taxon>genistoids sensu lato</taxon>
        <taxon>core genistoids</taxon>
        <taxon>Genisteae</taxon>
        <taxon>Lupinus</taxon>
    </lineage>
</organism>
<keyword evidence="2" id="KW-1185">Reference proteome</keyword>
<gene>
    <name evidence="1" type="ORF">Lalb_Chr07g0193151</name>
</gene>
<protein>
    <submittedName>
        <fullName evidence="1">Uncharacterized protein</fullName>
    </submittedName>
</protein>
<comment type="caution">
    <text evidence="1">The sequence shown here is derived from an EMBL/GenBank/DDBJ whole genome shotgun (WGS) entry which is preliminary data.</text>
</comment>
<dbReference type="Proteomes" id="UP000447434">
    <property type="component" value="Chromosome 7"/>
</dbReference>
<evidence type="ECO:0000313" key="2">
    <source>
        <dbReference type="Proteomes" id="UP000447434"/>
    </source>
</evidence>
<dbReference type="AlphaFoldDB" id="A0A6A4QAP8"/>
<sequence>MEAVMGVIIVVAELSIVHHRLTLRFVTAIGANYPTPLGLVNLCITLVIALCQINIV</sequence>
<name>A0A6A4QAP8_LUPAL</name>
<proteinExistence type="predicted"/>
<dbReference type="EMBL" id="WOCE01000007">
    <property type="protein sequence ID" value="KAE9611007.1"/>
    <property type="molecule type" value="Genomic_DNA"/>
</dbReference>
<accession>A0A6A4QAP8</accession>
<reference evidence="2" key="1">
    <citation type="journal article" date="2020" name="Nat. Commun.">
        <title>Genome sequence of the cluster root forming white lupin.</title>
        <authorList>
            <person name="Hufnagel B."/>
            <person name="Marques A."/>
            <person name="Soriano A."/>
            <person name="Marques L."/>
            <person name="Divol F."/>
            <person name="Doumas P."/>
            <person name="Sallet E."/>
            <person name="Mancinotti D."/>
            <person name="Carrere S."/>
            <person name="Marande W."/>
            <person name="Arribat S."/>
            <person name="Keller J."/>
            <person name="Huneau C."/>
            <person name="Blein T."/>
            <person name="Aime D."/>
            <person name="Laguerre M."/>
            <person name="Taylor J."/>
            <person name="Schubert V."/>
            <person name="Nelson M."/>
            <person name="Geu-Flores F."/>
            <person name="Crespi M."/>
            <person name="Gallardo-Guerrero K."/>
            <person name="Delaux P.-M."/>
            <person name="Salse J."/>
            <person name="Berges H."/>
            <person name="Guyot R."/>
            <person name="Gouzy J."/>
            <person name="Peret B."/>
        </authorList>
    </citation>
    <scope>NUCLEOTIDE SEQUENCE [LARGE SCALE GENOMIC DNA]</scope>
    <source>
        <strain evidence="2">cv. Amiga</strain>
    </source>
</reference>
<evidence type="ECO:0000313" key="1">
    <source>
        <dbReference type="EMBL" id="KAE9611007.1"/>
    </source>
</evidence>